<dbReference type="InterPro" id="IPR002645">
    <property type="entry name" value="STAS_dom"/>
</dbReference>
<dbReference type="Pfam" id="PF01740">
    <property type="entry name" value="STAS"/>
    <property type="match status" value="1"/>
</dbReference>
<dbReference type="PROSITE" id="PS50801">
    <property type="entry name" value="STAS"/>
    <property type="match status" value="1"/>
</dbReference>
<dbReference type="RefSeq" id="WP_169381477.1">
    <property type="nucleotide sequence ID" value="NZ_JAAXLA010000018.1"/>
</dbReference>
<gene>
    <name evidence="2" type="ORF">HF526_12035</name>
</gene>
<accession>A0ABX1S8Z4</accession>
<dbReference type="EMBL" id="JAAXLA010000018">
    <property type="protein sequence ID" value="NMH98034.1"/>
    <property type="molecule type" value="Genomic_DNA"/>
</dbReference>
<sequence>MTPQRPTDRFAIIHDQPEDGVHRLTLAGGLDDTAVTSLHALASEHLAALPRLLALDLTDLAGLPPSGVRILDDIARSAGRADIALCLIAPPHHPVHDALVAAELRELFELHPDLPAALAAMH</sequence>
<proteinExistence type="predicted"/>
<evidence type="ECO:0000259" key="1">
    <source>
        <dbReference type="PROSITE" id="PS50801"/>
    </source>
</evidence>
<reference evidence="2 3" key="1">
    <citation type="submission" date="2020-04" db="EMBL/GenBank/DDBJ databases">
        <authorList>
            <person name="Klaysubun C."/>
            <person name="Duangmal K."/>
            <person name="Lipun K."/>
        </authorList>
    </citation>
    <scope>NUCLEOTIDE SEQUENCE [LARGE SCALE GENOMIC DNA]</scope>
    <source>
        <strain evidence="2 3">K10HN5</strain>
    </source>
</reference>
<evidence type="ECO:0000313" key="3">
    <source>
        <dbReference type="Proteomes" id="UP000820669"/>
    </source>
</evidence>
<name>A0ABX1S8Z4_9PSEU</name>
<dbReference type="Proteomes" id="UP000820669">
    <property type="component" value="Unassembled WGS sequence"/>
</dbReference>
<feature type="domain" description="STAS" evidence="1">
    <location>
        <begin position="19"/>
        <end position="121"/>
    </location>
</feature>
<organism evidence="2 3">
    <name type="scientific">Pseudonocardia acidicola</name>
    <dbReference type="NCBI Taxonomy" id="2724939"/>
    <lineage>
        <taxon>Bacteria</taxon>
        <taxon>Bacillati</taxon>
        <taxon>Actinomycetota</taxon>
        <taxon>Actinomycetes</taxon>
        <taxon>Pseudonocardiales</taxon>
        <taxon>Pseudonocardiaceae</taxon>
        <taxon>Pseudonocardia</taxon>
    </lineage>
</organism>
<protein>
    <recommendedName>
        <fullName evidence="1">STAS domain-containing protein</fullName>
    </recommendedName>
</protein>
<dbReference type="Gene3D" id="3.30.750.24">
    <property type="entry name" value="STAS domain"/>
    <property type="match status" value="1"/>
</dbReference>
<evidence type="ECO:0000313" key="2">
    <source>
        <dbReference type="EMBL" id="NMH98034.1"/>
    </source>
</evidence>
<keyword evidence="3" id="KW-1185">Reference proteome</keyword>
<comment type="caution">
    <text evidence="2">The sequence shown here is derived from an EMBL/GenBank/DDBJ whole genome shotgun (WGS) entry which is preliminary data.</text>
</comment>
<dbReference type="SUPFAM" id="SSF52091">
    <property type="entry name" value="SpoIIaa-like"/>
    <property type="match status" value="1"/>
</dbReference>
<dbReference type="InterPro" id="IPR036513">
    <property type="entry name" value="STAS_dom_sf"/>
</dbReference>